<gene>
    <name evidence="1" type="ORF">OEA41_009099</name>
</gene>
<comment type="caution">
    <text evidence="1">The sequence shown here is derived from an EMBL/GenBank/DDBJ whole genome shotgun (WGS) entry which is preliminary data.</text>
</comment>
<sequence length="1636" mass="183537">MDNATLRRLPSRELALYLRDAAAKQSAEVVSEHLLSAIEQEILPPCVFSIWLRATADYAVPLINALRQDYSKYVRKVAILRFGKELRTAHWKSAWDKLGGTLTLLAIFAQLSVYEVNALSKAIGRCRGRSKAGLKQRKQQIVQLIQGLLPSLYPESAFKSTDGRPLAKHYAQMVPACTSDFVVTVITNPSHPLFQHIPKQRIVQYHFTLFRKLMLDGLLGRQIKVTSGRGLGEDLVKSMLADFLAPLLQSVPQVPGTEPKFSASMSFSVEVLNELAASRVSKLPGDVFTFHLVDPLMRRIVTRKLEPHRVQELVNLTITYFRKHPDSAVHMSLLCGSLPFTVTGYWSASTKLFEDQLVALLRLRQDDRYKSFSVYQSILNAAQQPKRYRLLQLLFLYSKGLEVDIDTDEGLAKLPLGRWPSSLFLTLQREHAVALLLRLLRVKPEDSFLELQGDRTTILSQRPTPDSSYGDPRLLLLLLREGSEAGLKAAEGVVEELKTKALRSREQTDRAFYAKSASLYAIASGSLELYGDTISWLRRFVRDPKTVKTIFDNAATNTDEGIALLSGIPQSLVEMTTVNIRERIKKGNRILLDFLETAVMALREPSFYSPDWKGPLRLFADVVGHRISEAGKLKRALGISDDDLYDIMWTGTLDTLIHTEKVGLISEHEVLGFNSPNGPLSLDTYSTRHVEPPLPSSFRFLDDMARARDELWKEMRPKAHPAAASLDSPWPRGLAIQYLVRPYRVAIESVRNYMPFIASRAAMIVVIEQKLALVKPPADEDTRNAIGEMVDSYRLALGIYIMQFSPGVEREAKIHAAWSHAVKNLSDGRMSNQEGLLFWRPIFETALPGEELLVSKHKVFDDYPTIPDDIQPDENTEWDPAALAPPKIEARQLSTTILDHMLAASASSSRYKMGRTCTLVARTQSVVPETIWSWERISHIRRMPYPVQEGMLVSALLYQASKTGGTSRILASPFPSHQDARYPSLFLDQDFLSAKDVSDSDAREVLKSLLDSIPPTLIRALTVSALDNLSNTPQESIQMALRESTACRVLFLLAQSDRPQLAIELVLNIILDRPDASSWHRQLLKKTFARSLSAKYAQELILSFASAVRAKLEKQASLPKAPSVTGGSAAPPKPVIKVTTVKFLAQFLDDADFIPAHVAVDMLSQLFQSASHIDIRVAVVDSMLARLAFCNDDSSTALAEQLLLALQSTIPVLGSLNERRQTQEEDWIEAAKAGALPEIYDDGGIDAYPPILDLVLKAVVHNRIPDYDRRKTIIQRILLPAIKQSELNNARWVKAFVSKHAPTSQTLDVPPLPVKPRMLVSLISSCFADVPSSVLDLYHLFVLTNMLPPPHLILLNDKVNNDKDLRASNEGQHWLDLYGHGTRAFHSLGLKLGSTLSRTWQSSTLPDGIQVAYVQKLVTEQAGALLQHFDEHMDYHWNDFIGALEPPAPSYGQHDKQAWLDNGRPIVELIISRIGALRTPAWNQDPNRQPKALPDTFRLRLWLLNYPDLNHSIPEGERCKVFAEQLVSLLKSVMYVGIAYHNKLKDIESAALRCTDDDRVRVACHLGSIASLDPTKVSEVSEAMLRVELADALIRDAKLHRNQHDELVRSFKDIVEAWRSHPNEEIRMRGLRMRKL</sequence>
<dbReference type="Proteomes" id="UP001276659">
    <property type="component" value="Unassembled WGS sequence"/>
</dbReference>
<dbReference type="EMBL" id="JASNWA010000009">
    <property type="protein sequence ID" value="KAK3169715.1"/>
    <property type="molecule type" value="Genomic_DNA"/>
</dbReference>
<name>A0AAD9Z175_9LECA</name>
<accession>A0AAD9Z175</accession>
<protein>
    <submittedName>
        <fullName evidence="1">Uncharacterized protein</fullName>
    </submittedName>
</protein>
<evidence type="ECO:0000313" key="2">
    <source>
        <dbReference type="Proteomes" id="UP001276659"/>
    </source>
</evidence>
<keyword evidence="2" id="KW-1185">Reference proteome</keyword>
<reference evidence="1" key="1">
    <citation type="submission" date="2022-11" db="EMBL/GenBank/DDBJ databases">
        <title>Chromosomal genome sequence assembly and mating type (MAT) locus characterization of the leprose asexual lichenized fungus Lepraria neglecta (Nyl.) Erichsen.</title>
        <authorList>
            <person name="Allen J.L."/>
            <person name="Pfeffer B."/>
        </authorList>
    </citation>
    <scope>NUCLEOTIDE SEQUENCE</scope>
    <source>
        <strain evidence="1">Allen 5258</strain>
    </source>
</reference>
<organism evidence="1 2">
    <name type="scientific">Lepraria neglecta</name>
    <dbReference type="NCBI Taxonomy" id="209136"/>
    <lineage>
        <taxon>Eukaryota</taxon>
        <taxon>Fungi</taxon>
        <taxon>Dikarya</taxon>
        <taxon>Ascomycota</taxon>
        <taxon>Pezizomycotina</taxon>
        <taxon>Lecanoromycetes</taxon>
        <taxon>OSLEUM clade</taxon>
        <taxon>Lecanoromycetidae</taxon>
        <taxon>Lecanorales</taxon>
        <taxon>Lecanorineae</taxon>
        <taxon>Stereocaulaceae</taxon>
        <taxon>Lepraria</taxon>
    </lineage>
</organism>
<proteinExistence type="predicted"/>
<evidence type="ECO:0000313" key="1">
    <source>
        <dbReference type="EMBL" id="KAK3169715.1"/>
    </source>
</evidence>